<organism evidence="1 2">
    <name type="scientific">Candidatus Campbellbacteria bacterium RIFOXYC2_FULL_35_25</name>
    <dbReference type="NCBI Taxonomy" id="1797582"/>
    <lineage>
        <taxon>Bacteria</taxon>
        <taxon>Candidatus Campbelliibacteriota</taxon>
    </lineage>
</organism>
<evidence type="ECO:0000313" key="1">
    <source>
        <dbReference type="EMBL" id="OGD67347.1"/>
    </source>
</evidence>
<protein>
    <submittedName>
        <fullName evidence="1">Uncharacterized protein</fullName>
    </submittedName>
</protein>
<comment type="caution">
    <text evidence="1">The sequence shown here is derived from an EMBL/GenBank/DDBJ whole genome shotgun (WGS) entry which is preliminary data.</text>
</comment>
<dbReference type="AlphaFoldDB" id="A0A1F5EIV3"/>
<accession>A0A1F5EIV3</accession>
<gene>
    <name evidence="1" type="ORF">A2442_01115</name>
</gene>
<sequence>MRKEEKEESIKLRKKGYSYSYISEQLNIAKGTLSYWLSDIPYTPNQETEIRIKESRLKMIEYKKEEKKKTFLKAKEIAIDDIGEINERDLFMLGLGLYIGEGSKSHDIIRVINANPAVINLSIKWFEVICGLKKENFSVGLHIYPDNNKKECLSFWSKYTKIPISQFGKVQVDKRKKKESKRGKLPHGTIHLTVKSNGRKELGVFLFRRINYWMKIVLGEK</sequence>
<dbReference type="Proteomes" id="UP000179003">
    <property type="component" value="Unassembled WGS sequence"/>
</dbReference>
<reference evidence="1 2" key="1">
    <citation type="journal article" date="2016" name="Nat. Commun.">
        <title>Thousands of microbial genomes shed light on interconnected biogeochemical processes in an aquifer system.</title>
        <authorList>
            <person name="Anantharaman K."/>
            <person name="Brown C.T."/>
            <person name="Hug L.A."/>
            <person name="Sharon I."/>
            <person name="Castelle C.J."/>
            <person name="Probst A.J."/>
            <person name="Thomas B.C."/>
            <person name="Singh A."/>
            <person name="Wilkins M.J."/>
            <person name="Karaoz U."/>
            <person name="Brodie E.L."/>
            <person name="Williams K.H."/>
            <person name="Hubbard S.S."/>
            <person name="Banfield J.F."/>
        </authorList>
    </citation>
    <scope>NUCLEOTIDE SEQUENCE [LARGE SCALE GENOMIC DNA]</scope>
</reference>
<evidence type="ECO:0000313" key="2">
    <source>
        <dbReference type="Proteomes" id="UP000179003"/>
    </source>
</evidence>
<name>A0A1F5EIV3_9BACT</name>
<dbReference type="EMBL" id="MFAE01000006">
    <property type="protein sequence ID" value="OGD67347.1"/>
    <property type="molecule type" value="Genomic_DNA"/>
</dbReference>
<proteinExistence type="predicted"/>